<keyword evidence="7" id="KW-0690">Ribosome biogenesis</keyword>
<dbReference type="GO" id="GO:0004222">
    <property type="term" value="F:metalloendopeptidase activity"/>
    <property type="evidence" value="ECO:0007669"/>
    <property type="project" value="InterPro"/>
</dbReference>
<reference evidence="9" key="1">
    <citation type="submission" date="2016-10" db="EMBL/GenBank/DDBJ databases">
        <authorList>
            <person name="Varghese N."/>
            <person name="Submissions S."/>
        </authorList>
    </citation>
    <scope>NUCLEOTIDE SEQUENCE [LARGE SCALE GENOMIC DNA]</scope>
    <source>
        <strain evidence="9">JS21-1</strain>
    </source>
</reference>
<dbReference type="PROSITE" id="PS01306">
    <property type="entry name" value="UPF0054"/>
    <property type="match status" value="1"/>
</dbReference>
<keyword evidence="7" id="KW-0698">rRNA processing</keyword>
<dbReference type="GO" id="GO:0005737">
    <property type="term" value="C:cytoplasm"/>
    <property type="evidence" value="ECO:0007669"/>
    <property type="project" value="UniProtKB-SubCell"/>
</dbReference>
<dbReference type="GO" id="GO:0008270">
    <property type="term" value="F:zinc ion binding"/>
    <property type="evidence" value="ECO:0007669"/>
    <property type="project" value="UniProtKB-UniRule"/>
</dbReference>
<evidence type="ECO:0000256" key="2">
    <source>
        <dbReference type="ARBA" id="ARBA00022722"/>
    </source>
</evidence>
<dbReference type="OrthoDB" id="9807740at2"/>
<dbReference type="PANTHER" id="PTHR46986">
    <property type="entry name" value="ENDORIBONUCLEASE YBEY, CHLOROPLASTIC"/>
    <property type="match status" value="1"/>
</dbReference>
<dbReference type="AlphaFoldDB" id="A0A1H7HNT9"/>
<dbReference type="STRING" id="1855283.SAMN05216382_0548"/>
<keyword evidence="3 7" id="KW-0479">Metal-binding</keyword>
<dbReference type="EMBL" id="FNZZ01000001">
    <property type="protein sequence ID" value="SEK51142.1"/>
    <property type="molecule type" value="Genomic_DNA"/>
</dbReference>
<gene>
    <name evidence="7" type="primary">ybeY</name>
    <name evidence="8" type="ORF">SAMN05216382_0548</name>
</gene>
<protein>
    <recommendedName>
        <fullName evidence="7">Endoribonuclease YbeY</fullName>
        <ecNumber evidence="7">3.1.-.-</ecNumber>
    </recommendedName>
</protein>
<dbReference type="InterPro" id="IPR020549">
    <property type="entry name" value="YbeY_CS"/>
</dbReference>
<name>A0A1H7HNT9_9SPHN</name>
<dbReference type="GO" id="GO:0004521">
    <property type="term" value="F:RNA endonuclease activity"/>
    <property type="evidence" value="ECO:0007669"/>
    <property type="project" value="UniProtKB-UniRule"/>
</dbReference>
<evidence type="ECO:0000256" key="4">
    <source>
        <dbReference type="ARBA" id="ARBA00022759"/>
    </source>
</evidence>
<dbReference type="NCBIfam" id="TIGR00043">
    <property type="entry name" value="rRNA maturation RNase YbeY"/>
    <property type="match status" value="1"/>
</dbReference>
<evidence type="ECO:0000256" key="5">
    <source>
        <dbReference type="ARBA" id="ARBA00022801"/>
    </source>
</evidence>
<dbReference type="SUPFAM" id="SSF55486">
    <property type="entry name" value="Metalloproteases ('zincins'), catalytic domain"/>
    <property type="match status" value="1"/>
</dbReference>
<comment type="similarity">
    <text evidence="1 7">Belongs to the endoribonuclease YbeY family.</text>
</comment>
<dbReference type="GO" id="GO:0006364">
    <property type="term" value="P:rRNA processing"/>
    <property type="evidence" value="ECO:0007669"/>
    <property type="project" value="UniProtKB-UniRule"/>
</dbReference>
<accession>A0A1H7HNT9</accession>
<keyword evidence="6 7" id="KW-0862">Zinc</keyword>
<evidence type="ECO:0000256" key="3">
    <source>
        <dbReference type="ARBA" id="ARBA00022723"/>
    </source>
</evidence>
<dbReference type="Gene3D" id="3.40.390.30">
    <property type="entry name" value="Metalloproteases ('zincins'), catalytic domain"/>
    <property type="match status" value="1"/>
</dbReference>
<keyword evidence="7" id="KW-0963">Cytoplasm</keyword>
<dbReference type="EC" id="3.1.-.-" evidence="7"/>
<sequence>MIHVELTCEEPWDDSADWEKLTLAAARAAVSRTPHGELLTTPAHVEVSVRLTSDDEVHALNLKYRGKDKSTNVLSFPMVQPDLIDTVTQNSDDGEVLLGDIVLAHGVCVAEAAERGITVEQHLSHLMVHGTLHLLGYNHGTDEEGDAMEEIERAALSDLGIADPYLIREE</sequence>
<dbReference type="RefSeq" id="WP_093003013.1">
    <property type="nucleotide sequence ID" value="NZ_FNZZ01000001.1"/>
</dbReference>
<evidence type="ECO:0000256" key="1">
    <source>
        <dbReference type="ARBA" id="ARBA00010875"/>
    </source>
</evidence>
<evidence type="ECO:0000313" key="9">
    <source>
        <dbReference type="Proteomes" id="UP000199214"/>
    </source>
</evidence>
<dbReference type="InterPro" id="IPR002036">
    <property type="entry name" value="YbeY"/>
</dbReference>
<dbReference type="PANTHER" id="PTHR46986:SF1">
    <property type="entry name" value="ENDORIBONUCLEASE YBEY, CHLOROPLASTIC"/>
    <property type="match status" value="1"/>
</dbReference>
<feature type="binding site" evidence="7">
    <location>
        <position position="133"/>
    </location>
    <ligand>
        <name>Zn(2+)</name>
        <dbReference type="ChEBI" id="CHEBI:29105"/>
        <note>catalytic</note>
    </ligand>
</feature>
<keyword evidence="4 7" id="KW-0255">Endonuclease</keyword>
<evidence type="ECO:0000256" key="6">
    <source>
        <dbReference type="ARBA" id="ARBA00022833"/>
    </source>
</evidence>
<dbReference type="InterPro" id="IPR023091">
    <property type="entry name" value="MetalPrtase_cat_dom_sf_prd"/>
</dbReference>
<dbReference type="Pfam" id="PF02130">
    <property type="entry name" value="YbeY"/>
    <property type="match status" value="1"/>
</dbReference>
<evidence type="ECO:0000313" key="8">
    <source>
        <dbReference type="EMBL" id="SEK51142.1"/>
    </source>
</evidence>
<keyword evidence="5 7" id="KW-0378">Hydrolase</keyword>
<organism evidence="8 9">
    <name type="scientific">Sphingomonas palmae</name>
    <dbReference type="NCBI Taxonomy" id="1855283"/>
    <lineage>
        <taxon>Bacteria</taxon>
        <taxon>Pseudomonadati</taxon>
        <taxon>Pseudomonadota</taxon>
        <taxon>Alphaproteobacteria</taxon>
        <taxon>Sphingomonadales</taxon>
        <taxon>Sphingomonadaceae</taxon>
        <taxon>Sphingomonas</taxon>
    </lineage>
</organism>
<keyword evidence="2 7" id="KW-0540">Nuclease</keyword>
<proteinExistence type="inferred from homology"/>
<comment type="function">
    <text evidence="7">Single strand-specific metallo-endoribonuclease involved in late-stage 70S ribosome quality control and in maturation of the 3' terminus of the 16S rRNA.</text>
</comment>
<evidence type="ECO:0000256" key="7">
    <source>
        <dbReference type="HAMAP-Rule" id="MF_00009"/>
    </source>
</evidence>
<keyword evidence="9" id="KW-1185">Reference proteome</keyword>
<dbReference type="Proteomes" id="UP000199214">
    <property type="component" value="Unassembled WGS sequence"/>
</dbReference>
<dbReference type="HAMAP" id="MF_00009">
    <property type="entry name" value="Endoribonucl_YbeY"/>
    <property type="match status" value="1"/>
</dbReference>
<comment type="subcellular location">
    <subcellularLocation>
        <location evidence="7">Cytoplasm</location>
    </subcellularLocation>
</comment>
<feature type="binding site" evidence="7">
    <location>
        <position position="129"/>
    </location>
    <ligand>
        <name>Zn(2+)</name>
        <dbReference type="ChEBI" id="CHEBI:29105"/>
        <note>catalytic</note>
    </ligand>
</feature>
<comment type="cofactor">
    <cofactor evidence="7">
        <name>Zn(2+)</name>
        <dbReference type="ChEBI" id="CHEBI:29105"/>
    </cofactor>
    <text evidence="7">Binds 1 zinc ion.</text>
</comment>
<feature type="binding site" evidence="7">
    <location>
        <position position="139"/>
    </location>
    <ligand>
        <name>Zn(2+)</name>
        <dbReference type="ChEBI" id="CHEBI:29105"/>
        <note>catalytic</note>
    </ligand>
</feature>